<dbReference type="GO" id="GO:0016787">
    <property type="term" value="F:hydrolase activity"/>
    <property type="evidence" value="ECO:0007669"/>
    <property type="project" value="UniProtKB-KW"/>
</dbReference>
<dbReference type="AlphaFoldDB" id="A0A1Q2CMX4"/>
<sequence>MSHASTAPKPNRTRLIIIIVAIVVVIGLLVFALTRGSGDKAEPSPEPTTLVTQQEELPKPPTEAATSAPAASPTVSANPAAANCTVVGDGFVPNRFSIERFGVDEPIVALNLDKDGNIAAPPLDEPRMASWWSGGPQPGSDKGKSILSIHTYRTGKALGNEMFADGKSQFQPGDVIKLYGDAGQVKCFQYTGAEKIFIDDYDPDSNVMVDFEGDPSLTIIICWDFKASTEVWESRVFFNFEPVQVS</sequence>
<feature type="region of interest" description="Disordered" evidence="2">
    <location>
        <begin position="37"/>
        <end position="77"/>
    </location>
</feature>
<evidence type="ECO:0000256" key="3">
    <source>
        <dbReference type="SAM" id="Phobius"/>
    </source>
</evidence>
<dbReference type="Pfam" id="PF04203">
    <property type="entry name" value="Sortase"/>
    <property type="match status" value="1"/>
</dbReference>
<dbReference type="OrthoDB" id="3734011at2"/>
<gene>
    <name evidence="4" type="ORF">BW730_07740</name>
</gene>
<dbReference type="CDD" id="cd05829">
    <property type="entry name" value="Sortase_F"/>
    <property type="match status" value="1"/>
</dbReference>
<dbReference type="EMBL" id="CP019606">
    <property type="protein sequence ID" value="AQP47410.1"/>
    <property type="molecule type" value="Genomic_DNA"/>
</dbReference>
<keyword evidence="3" id="KW-0812">Transmembrane</keyword>
<keyword evidence="3" id="KW-1133">Transmembrane helix</keyword>
<name>A0A1Q2CMX4_9ACTN</name>
<dbReference type="RefSeq" id="WP_077685738.1">
    <property type="nucleotide sequence ID" value="NZ_CP019606.1"/>
</dbReference>
<reference evidence="5" key="1">
    <citation type="submission" date="2017-02" db="EMBL/GenBank/DDBJ databases">
        <title>Tessaracoccus aquaemaris sp. nov., isolated from the intestine of a Korean rockfish, Sebastes schlegelii, in a marine aquaculture pond.</title>
        <authorList>
            <person name="Tak E.J."/>
            <person name="Bae J.-W."/>
        </authorList>
    </citation>
    <scope>NUCLEOTIDE SEQUENCE [LARGE SCALE GENOMIC DNA]</scope>
    <source>
        <strain evidence="5">NSG39</strain>
    </source>
</reference>
<evidence type="ECO:0000256" key="1">
    <source>
        <dbReference type="ARBA" id="ARBA00022801"/>
    </source>
</evidence>
<evidence type="ECO:0000313" key="5">
    <source>
        <dbReference type="Proteomes" id="UP000188145"/>
    </source>
</evidence>
<keyword evidence="5" id="KW-1185">Reference proteome</keyword>
<dbReference type="InterPro" id="IPR023365">
    <property type="entry name" value="Sortase_dom-sf"/>
</dbReference>
<keyword evidence="3" id="KW-0472">Membrane</keyword>
<dbReference type="InterPro" id="IPR042001">
    <property type="entry name" value="Sortase_F"/>
</dbReference>
<dbReference type="InterPro" id="IPR005754">
    <property type="entry name" value="Sortase"/>
</dbReference>
<dbReference type="KEGG" id="tes:BW730_07740"/>
<organism evidence="4 5">
    <name type="scientific">Tessaracoccus aquimaris</name>
    <dbReference type="NCBI Taxonomy" id="1332264"/>
    <lineage>
        <taxon>Bacteria</taxon>
        <taxon>Bacillati</taxon>
        <taxon>Actinomycetota</taxon>
        <taxon>Actinomycetes</taxon>
        <taxon>Propionibacteriales</taxon>
        <taxon>Propionibacteriaceae</taxon>
        <taxon>Tessaracoccus</taxon>
    </lineage>
</organism>
<evidence type="ECO:0000313" key="4">
    <source>
        <dbReference type="EMBL" id="AQP47410.1"/>
    </source>
</evidence>
<dbReference type="STRING" id="1332264.BW730_07740"/>
<evidence type="ECO:0008006" key="6">
    <source>
        <dbReference type="Google" id="ProtNLM"/>
    </source>
</evidence>
<feature type="transmembrane region" description="Helical" evidence="3">
    <location>
        <begin position="15"/>
        <end position="34"/>
    </location>
</feature>
<protein>
    <recommendedName>
        <fullName evidence="6">Class F sortase</fullName>
    </recommendedName>
</protein>
<evidence type="ECO:0000256" key="2">
    <source>
        <dbReference type="SAM" id="MobiDB-lite"/>
    </source>
</evidence>
<dbReference type="Proteomes" id="UP000188145">
    <property type="component" value="Chromosome"/>
</dbReference>
<accession>A0A1Q2CMX4</accession>
<keyword evidence="1" id="KW-0378">Hydrolase</keyword>
<proteinExistence type="predicted"/>
<feature type="compositionally biased region" description="Low complexity" evidence="2">
    <location>
        <begin position="62"/>
        <end position="77"/>
    </location>
</feature>
<dbReference type="Gene3D" id="2.40.260.10">
    <property type="entry name" value="Sortase"/>
    <property type="match status" value="1"/>
</dbReference>